<feature type="transmembrane region" description="Helical" evidence="1">
    <location>
        <begin position="12"/>
        <end position="30"/>
    </location>
</feature>
<protein>
    <submittedName>
        <fullName evidence="2">Uncharacterized protein</fullName>
    </submittedName>
</protein>
<dbReference type="Proteomes" id="UP001196413">
    <property type="component" value="Unassembled WGS sequence"/>
</dbReference>
<sequence>MVVTVTAINGTHLTISGALTVGIAFLMYNFRFLRISFWTTNIIMANWPRAMWQSVVDRAVRILASSPFGSHFFSVRTTVGGN</sequence>
<accession>A0AAD5MZT7</accession>
<evidence type="ECO:0000313" key="3">
    <source>
        <dbReference type="Proteomes" id="UP001196413"/>
    </source>
</evidence>
<keyword evidence="3" id="KW-1185">Reference proteome</keyword>
<gene>
    <name evidence="2" type="ORF">KIN20_017349</name>
</gene>
<evidence type="ECO:0000313" key="2">
    <source>
        <dbReference type="EMBL" id="KAJ1358821.1"/>
    </source>
</evidence>
<reference evidence="2" key="1">
    <citation type="submission" date="2021-06" db="EMBL/GenBank/DDBJ databases">
        <title>Parelaphostrongylus tenuis whole genome reference sequence.</title>
        <authorList>
            <person name="Garwood T.J."/>
            <person name="Larsen P.A."/>
            <person name="Fountain-Jones N.M."/>
            <person name="Garbe J.R."/>
            <person name="Macchietto M.G."/>
            <person name="Kania S.A."/>
            <person name="Gerhold R.W."/>
            <person name="Richards J.E."/>
            <person name="Wolf T.M."/>
        </authorList>
    </citation>
    <scope>NUCLEOTIDE SEQUENCE</scope>
    <source>
        <strain evidence="2">MNPRO001-30</strain>
        <tissue evidence="2">Meninges</tissue>
    </source>
</reference>
<keyword evidence="1" id="KW-0812">Transmembrane</keyword>
<organism evidence="2 3">
    <name type="scientific">Parelaphostrongylus tenuis</name>
    <name type="common">Meningeal worm</name>
    <dbReference type="NCBI Taxonomy" id="148309"/>
    <lineage>
        <taxon>Eukaryota</taxon>
        <taxon>Metazoa</taxon>
        <taxon>Ecdysozoa</taxon>
        <taxon>Nematoda</taxon>
        <taxon>Chromadorea</taxon>
        <taxon>Rhabditida</taxon>
        <taxon>Rhabditina</taxon>
        <taxon>Rhabditomorpha</taxon>
        <taxon>Strongyloidea</taxon>
        <taxon>Metastrongylidae</taxon>
        <taxon>Parelaphostrongylus</taxon>
    </lineage>
</organism>
<evidence type="ECO:0000256" key="1">
    <source>
        <dbReference type="SAM" id="Phobius"/>
    </source>
</evidence>
<proteinExistence type="predicted"/>
<keyword evidence="1" id="KW-0472">Membrane</keyword>
<keyword evidence="1" id="KW-1133">Transmembrane helix</keyword>
<name>A0AAD5MZT7_PARTN</name>
<dbReference type="AlphaFoldDB" id="A0AAD5MZT7"/>
<comment type="caution">
    <text evidence="2">The sequence shown here is derived from an EMBL/GenBank/DDBJ whole genome shotgun (WGS) entry which is preliminary data.</text>
</comment>
<dbReference type="EMBL" id="JAHQIW010003484">
    <property type="protein sequence ID" value="KAJ1358821.1"/>
    <property type="molecule type" value="Genomic_DNA"/>
</dbReference>